<dbReference type="InterPro" id="IPR002241">
    <property type="entry name" value="Glyco_hydro_27"/>
</dbReference>
<protein>
    <submittedName>
        <fullName evidence="4">Uncharacterized protein</fullName>
    </submittedName>
</protein>
<dbReference type="EMBL" id="CAJOAY010023709">
    <property type="protein sequence ID" value="CAF4368352.1"/>
    <property type="molecule type" value="Genomic_DNA"/>
</dbReference>
<dbReference type="Proteomes" id="UP000663881">
    <property type="component" value="Unassembled WGS sequence"/>
</dbReference>
<feature type="non-terminal residue" evidence="4">
    <location>
        <position position="1"/>
    </location>
</feature>
<organism evidence="4 5">
    <name type="scientific">Adineta steineri</name>
    <dbReference type="NCBI Taxonomy" id="433720"/>
    <lineage>
        <taxon>Eukaryota</taxon>
        <taxon>Metazoa</taxon>
        <taxon>Spiralia</taxon>
        <taxon>Gnathifera</taxon>
        <taxon>Rotifera</taxon>
        <taxon>Eurotatoria</taxon>
        <taxon>Bdelloidea</taxon>
        <taxon>Adinetida</taxon>
        <taxon>Adinetidae</taxon>
        <taxon>Adineta</taxon>
    </lineage>
</organism>
<name>A0A820M611_9BILA</name>
<dbReference type="GO" id="GO:0004553">
    <property type="term" value="F:hydrolase activity, hydrolyzing O-glycosyl compounds"/>
    <property type="evidence" value="ECO:0007669"/>
    <property type="project" value="InterPro"/>
</dbReference>
<dbReference type="SUPFAM" id="SSF51445">
    <property type="entry name" value="(Trans)glycosidases"/>
    <property type="match status" value="1"/>
</dbReference>
<keyword evidence="3" id="KW-0326">Glycosidase</keyword>
<gene>
    <name evidence="4" type="ORF">OKA104_LOCUS49703</name>
</gene>
<evidence type="ECO:0000313" key="4">
    <source>
        <dbReference type="EMBL" id="CAF4368352.1"/>
    </source>
</evidence>
<sequence>MKWTEYVVEYFIISIYLCSYYKQVNSLENGLLRQPPMGWLTWQRFRCVTDCDAFPDTCISEKLIRTQAQM</sequence>
<accession>A0A820M611</accession>
<proteinExistence type="inferred from homology"/>
<dbReference type="AlphaFoldDB" id="A0A820M611"/>
<evidence type="ECO:0000256" key="3">
    <source>
        <dbReference type="ARBA" id="ARBA00023295"/>
    </source>
</evidence>
<dbReference type="InterPro" id="IPR017853">
    <property type="entry name" value="GH"/>
</dbReference>
<dbReference type="Pfam" id="PF16499">
    <property type="entry name" value="Melibiase_2"/>
    <property type="match status" value="1"/>
</dbReference>
<reference evidence="4" key="1">
    <citation type="submission" date="2021-02" db="EMBL/GenBank/DDBJ databases">
        <authorList>
            <person name="Nowell W R."/>
        </authorList>
    </citation>
    <scope>NUCLEOTIDE SEQUENCE</scope>
</reference>
<comment type="similarity">
    <text evidence="1">Belongs to the glycosyl hydrolase 27 family.</text>
</comment>
<dbReference type="InterPro" id="IPR013785">
    <property type="entry name" value="Aldolase_TIM"/>
</dbReference>
<keyword evidence="2" id="KW-0378">Hydrolase</keyword>
<evidence type="ECO:0000256" key="1">
    <source>
        <dbReference type="ARBA" id="ARBA00009743"/>
    </source>
</evidence>
<dbReference type="GO" id="GO:0005975">
    <property type="term" value="P:carbohydrate metabolic process"/>
    <property type="evidence" value="ECO:0007669"/>
    <property type="project" value="InterPro"/>
</dbReference>
<evidence type="ECO:0000313" key="5">
    <source>
        <dbReference type="Proteomes" id="UP000663881"/>
    </source>
</evidence>
<dbReference type="Gene3D" id="3.20.20.70">
    <property type="entry name" value="Aldolase class I"/>
    <property type="match status" value="1"/>
</dbReference>
<evidence type="ECO:0000256" key="2">
    <source>
        <dbReference type="ARBA" id="ARBA00022801"/>
    </source>
</evidence>
<comment type="caution">
    <text evidence="4">The sequence shown here is derived from an EMBL/GenBank/DDBJ whole genome shotgun (WGS) entry which is preliminary data.</text>
</comment>